<dbReference type="EMBL" id="KV876075">
    <property type="protein sequence ID" value="RZR73994.1"/>
    <property type="molecule type" value="Genomic_DNA"/>
</dbReference>
<dbReference type="InterPro" id="IPR002347">
    <property type="entry name" value="SDR_fam"/>
</dbReference>
<keyword evidence="2" id="KW-0560">Oxidoreductase</keyword>
<feature type="domain" description="Ketoreductase" evidence="3">
    <location>
        <begin position="1"/>
        <end position="181"/>
    </location>
</feature>
<dbReference type="SUPFAM" id="SSF51735">
    <property type="entry name" value="NAD(P)-binding Rossmann-fold domains"/>
    <property type="match status" value="1"/>
</dbReference>
<dbReference type="Proteomes" id="UP000290560">
    <property type="component" value="Unassembled WGS sequence"/>
</dbReference>
<dbReference type="SMART" id="SM00822">
    <property type="entry name" value="PKS_KR"/>
    <property type="match status" value="1"/>
</dbReference>
<dbReference type="PANTHER" id="PTHR43180">
    <property type="entry name" value="3-OXOACYL-(ACYL-CARRIER-PROTEIN) REDUCTASE (AFU_ORTHOLOGUE AFUA_6G11210)"/>
    <property type="match status" value="1"/>
</dbReference>
<dbReference type="PRINTS" id="PR00080">
    <property type="entry name" value="SDRFAMILY"/>
</dbReference>
<proteinExistence type="inferred from homology"/>
<name>A0A445MI73_ENSVE</name>
<dbReference type="FunFam" id="3.40.50.720:FF:000084">
    <property type="entry name" value="Short-chain dehydrogenase reductase"/>
    <property type="match status" value="1"/>
</dbReference>
<dbReference type="GO" id="GO:0016616">
    <property type="term" value="F:oxidoreductase activity, acting on the CH-OH group of donors, NAD or NADP as acceptor"/>
    <property type="evidence" value="ECO:0007669"/>
    <property type="project" value="InterPro"/>
</dbReference>
<dbReference type="AlphaFoldDB" id="A0A445MI73"/>
<accession>A0A445MI73</accession>
<evidence type="ECO:0000313" key="4">
    <source>
        <dbReference type="EMBL" id="RZR73994.1"/>
    </source>
</evidence>
<evidence type="ECO:0000256" key="1">
    <source>
        <dbReference type="ARBA" id="ARBA00006484"/>
    </source>
</evidence>
<organism evidence="4">
    <name type="scientific">Ensete ventricosum</name>
    <name type="common">Abyssinian banana</name>
    <name type="synonym">Musa ensete</name>
    <dbReference type="NCBI Taxonomy" id="4639"/>
    <lineage>
        <taxon>Eukaryota</taxon>
        <taxon>Viridiplantae</taxon>
        <taxon>Streptophyta</taxon>
        <taxon>Embryophyta</taxon>
        <taxon>Tracheophyta</taxon>
        <taxon>Spermatophyta</taxon>
        <taxon>Magnoliopsida</taxon>
        <taxon>Liliopsida</taxon>
        <taxon>Zingiberales</taxon>
        <taxon>Musaceae</taxon>
        <taxon>Ensete</taxon>
    </lineage>
</organism>
<evidence type="ECO:0000259" key="3">
    <source>
        <dbReference type="SMART" id="SM00822"/>
    </source>
</evidence>
<gene>
    <name evidence="4" type="ORF">BHM03_00030446</name>
</gene>
<feature type="non-terminal residue" evidence="4">
    <location>
        <position position="1"/>
    </location>
</feature>
<evidence type="ECO:0000256" key="2">
    <source>
        <dbReference type="ARBA" id="ARBA00023002"/>
    </source>
</evidence>
<dbReference type="PRINTS" id="PR00081">
    <property type="entry name" value="GDHRDH"/>
</dbReference>
<dbReference type="CDD" id="cd05326">
    <property type="entry name" value="secoisolariciresinol-DH_like_SDR_c"/>
    <property type="match status" value="1"/>
</dbReference>
<protein>
    <recommendedName>
        <fullName evidence="3">Ketoreductase domain-containing protein</fullName>
    </recommendedName>
</protein>
<dbReference type="InterPro" id="IPR036291">
    <property type="entry name" value="NAD(P)-bd_dom_sf"/>
</dbReference>
<dbReference type="InterPro" id="IPR020904">
    <property type="entry name" value="Sc_DH/Rdtase_CS"/>
</dbReference>
<comment type="similarity">
    <text evidence="1">Belongs to the short-chain dehydrogenases/reductases (SDR) family.</text>
</comment>
<dbReference type="InterPro" id="IPR045309">
    <property type="entry name" value="ABA2-like"/>
</dbReference>
<dbReference type="Pfam" id="PF13561">
    <property type="entry name" value="adh_short_C2"/>
    <property type="match status" value="1"/>
</dbReference>
<dbReference type="Gene3D" id="3.40.50.720">
    <property type="entry name" value="NAD(P)-binding Rossmann-like Domain"/>
    <property type="match status" value="1"/>
</dbReference>
<dbReference type="PROSITE" id="PS00061">
    <property type="entry name" value="ADH_SHORT"/>
    <property type="match status" value="1"/>
</dbReference>
<reference evidence="4" key="1">
    <citation type="journal article" date="2018" name="Data Brief">
        <title>Genome sequence data from 17 accessions of Ensete ventricosum, a staple food crop for millions in Ethiopia.</title>
        <authorList>
            <person name="Yemataw Z."/>
            <person name="Muzemil S."/>
            <person name="Ambachew D."/>
            <person name="Tripathi L."/>
            <person name="Tesfaye K."/>
            <person name="Chala A."/>
            <person name="Farbos A."/>
            <person name="O'Neill P."/>
            <person name="Moore K."/>
            <person name="Grant M."/>
            <person name="Studholme D.J."/>
        </authorList>
    </citation>
    <scope>NUCLEOTIDE SEQUENCE [LARGE SCALE GENOMIC DNA]</scope>
    <source>
        <tissue evidence="4">Leaf</tissue>
    </source>
</reference>
<dbReference type="PANTHER" id="PTHR43180:SF30">
    <property type="entry name" value="MOMILACTONE A SYNTHASE"/>
    <property type="match status" value="1"/>
</dbReference>
<dbReference type="InterPro" id="IPR057326">
    <property type="entry name" value="KR_dom"/>
</dbReference>
<sequence>KVALITGGASGIGECTAKLFARHGARVIVADIQDDKGRALCATLGPASYVHCDVTDEADVERAVDTAVALHGKLDVIFNNAGVMDPPGNGFLASDRSTFERVMATNALGAFLGTKHAARVMVPARAGSIVSTASLASATGGVASAAYTCSKHAVVGLMRSAAAELGRHGVRANCVSPYGVATPLAMTGTQLTTEELEAAVEAMGNLKGVRLKAEDVAEAVLYLASDESRYVSGLNLMVDGALSVTKSLESFYNECYRSFVPEIFTVFIAYHVVVPLHHARGPCSEVRVFPTAVVACRPYPCQVGRTIADSSMPVSGLRRCVGLATLEILSSKGTGTWQSGQYLSYHPPREDLLEVPD</sequence>